<sequence length="142" mass="15280">MGIWKRSTDPAEMEARFAGSLPGLFGIRILEIGEDFIRAAMPVDERHAQPFGILHGGASVVLAETIGSMASNLTLPPDRQAVGLEVNANHVSSVPKGETVTATCRPLHLGRTTQVWQTEIHRADGRLACVSRLTTAVVEKRG</sequence>
<dbReference type="PANTHER" id="PTHR43240:SF5">
    <property type="entry name" value="1,4-DIHYDROXY-2-NAPHTHOYL-COA THIOESTERASE 1"/>
    <property type="match status" value="1"/>
</dbReference>
<comment type="similarity">
    <text evidence="1">Belongs to the thioesterase PaaI family.</text>
</comment>
<evidence type="ECO:0000313" key="5">
    <source>
        <dbReference type="Proteomes" id="UP000680815"/>
    </source>
</evidence>
<dbReference type="CDD" id="cd03443">
    <property type="entry name" value="PaaI_thioesterase"/>
    <property type="match status" value="1"/>
</dbReference>
<dbReference type="InterPro" id="IPR003736">
    <property type="entry name" value="PAAI_dom"/>
</dbReference>
<feature type="domain" description="Thioesterase" evidence="3">
    <location>
        <begin position="51"/>
        <end position="129"/>
    </location>
</feature>
<name>A0ABS4B058_9PROT</name>
<gene>
    <name evidence="4" type="ORF">J5Y09_23835</name>
</gene>
<dbReference type="NCBIfam" id="TIGR00369">
    <property type="entry name" value="unchar_dom_1"/>
    <property type="match status" value="1"/>
</dbReference>
<evidence type="ECO:0000259" key="3">
    <source>
        <dbReference type="Pfam" id="PF03061"/>
    </source>
</evidence>
<reference evidence="4 5" key="1">
    <citation type="submission" date="2021-03" db="EMBL/GenBank/DDBJ databases">
        <authorList>
            <person name="So Y."/>
        </authorList>
    </citation>
    <scope>NUCLEOTIDE SEQUENCE [LARGE SCALE GENOMIC DNA]</scope>
    <source>
        <strain evidence="4 5">PWR1</strain>
    </source>
</reference>
<proteinExistence type="inferred from homology"/>
<dbReference type="SUPFAM" id="SSF54637">
    <property type="entry name" value="Thioesterase/thiol ester dehydrase-isomerase"/>
    <property type="match status" value="1"/>
</dbReference>
<dbReference type="EMBL" id="JAGIYZ010000047">
    <property type="protein sequence ID" value="MBP0466980.1"/>
    <property type="molecule type" value="Genomic_DNA"/>
</dbReference>
<comment type="caution">
    <text evidence="4">The sequence shown here is derived from an EMBL/GenBank/DDBJ whole genome shotgun (WGS) entry which is preliminary data.</text>
</comment>
<dbReference type="InterPro" id="IPR029069">
    <property type="entry name" value="HotDog_dom_sf"/>
</dbReference>
<dbReference type="InterPro" id="IPR006683">
    <property type="entry name" value="Thioestr_dom"/>
</dbReference>
<organism evidence="4 5">
    <name type="scientific">Roseomonas nitratireducens</name>
    <dbReference type="NCBI Taxonomy" id="2820810"/>
    <lineage>
        <taxon>Bacteria</taxon>
        <taxon>Pseudomonadati</taxon>
        <taxon>Pseudomonadota</taxon>
        <taxon>Alphaproteobacteria</taxon>
        <taxon>Acetobacterales</taxon>
        <taxon>Roseomonadaceae</taxon>
        <taxon>Roseomonas</taxon>
    </lineage>
</organism>
<protein>
    <submittedName>
        <fullName evidence="4">Hotdog fold thioesterase</fullName>
    </submittedName>
</protein>
<dbReference type="Pfam" id="PF03061">
    <property type="entry name" value="4HBT"/>
    <property type="match status" value="1"/>
</dbReference>
<accession>A0ABS4B058</accession>
<dbReference type="PANTHER" id="PTHR43240">
    <property type="entry name" value="1,4-DIHYDROXY-2-NAPHTHOYL-COA THIOESTERASE 1"/>
    <property type="match status" value="1"/>
</dbReference>
<keyword evidence="2" id="KW-0378">Hydrolase</keyword>
<evidence type="ECO:0000256" key="1">
    <source>
        <dbReference type="ARBA" id="ARBA00008324"/>
    </source>
</evidence>
<evidence type="ECO:0000256" key="2">
    <source>
        <dbReference type="ARBA" id="ARBA00022801"/>
    </source>
</evidence>
<keyword evidence="5" id="KW-1185">Reference proteome</keyword>
<dbReference type="Proteomes" id="UP000680815">
    <property type="component" value="Unassembled WGS sequence"/>
</dbReference>
<dbReference type="RefSeq" id="WP_209354352.1">
    <property type="nucleotide sequence ID" value="NZ_JAGIYZ010000047.1"/>
</dbReference>
<dbReference type="Gene3D" id="3.10.129.10">
    <property type="entry name" value="Hotdog Thioesterase"/>
    <property type="match status" value="1"/>
</dbReference>
<evidence type="ECO:0000313" key="4">
    <source>
        <dbReference type="EMBL" id="MBP0466980.1"/>
    </source>
</evidence>